<evidence type="ECO:0000313" key="1">
    <source>
        <dbReference type="EMBL" id="CAI4001402.1"/>
    </source>
</evidence>
<protein>
    <submittedName>
        <fullName evidence="1">Uncharacterized protein</fullName>
    </submittedName>
</protein>
<dbReference type="EMBL" id="CAMXCT030002931">
    <property type="protein sequence ID" value="CAL4788714.1"/>
    <property type="molecule type" value="Genomic_DNA"/>
</dbReference>
<accession>A0A9P1CZC9</accession>
<evidence type="ECO:0000313" key="3">
    <source>
        <dbReference type="Proteomes" id="UP001152797"/>
    </source>
</evidence>
<reference evidence="1" key="1">
    <citation type="submission" date="2022-10" db="EMBL/GenBank/DDBJ databases">
        <authorList>
            <person name="Chen Y."/>
            <person name="Dougan E. K."/>
            <person name="Chan C."/>
            <person name="Rhodes N."/>
            <person name="Thang M."/>
        </authorList>
    </citation>
    <scope>NUCLEOTIDE SEQUENCE</scope>
</reference>
<gene>
    <name evidence="1" type="ORF">C1SCF055_LOCUS27452</name>
</gene>
<proteinExistence type="predicted"/>
<evidence type="ECO:0000313" key="2">
    <source>
        <dbReference type="EMBL" id="CAL1154777.1"/>
    </source>
</evidence>
<dbReference type="OrthoDB" id="440090at2759"/>
<name>A0A9P1CZC9_9DINO</name>
<comment type="caution">
    <text evidence="1">The sequence shown here is derived from an EMBL/GenBank/DDBJ whole genome shotgun (WGS) entry which is preliminary data.</text>
</comment>
<keyword evidence="3" id="KW-1185">Reference proteome</keyword>
<dbReference type="EMBL" id="CAMXCT020002931">
    <property type="protein sequence ID" value="CAL1154777.1"/>
    <property type="molecule type" value="Genomic_DNA"/>
</dbReference>
<reference evidence="2" key="2">
    <citation type="submission" date="2024-04" db="EMBL/GenBank/DDBJ databases">
        <authorList>
            <person name="Chen Y."/>
            <person name="Shah S."/>
            <person name="Dougan E. K."/>
            <person name="Thang M."/>
            <person name="Chan C."/>
        </authorList>
    </citation>
    <scope>NUCLEOTIDE SEQUENCE [LARGE SCALE GENOMIC DNA]</scope>
</reference>
<dbReference type="AlphaFoldDB" id="A0A9P1CZC9"/>
<dbReference type="Proteomes" id="UP001152797">
    <property type="component" value="Unassembled WGS sequence"/>
</dbReference>
<dbReference type="EMBL" id="CAMXCT010002931">
    <property type="protein sequence ID" value="CAI4001402.1"/>
    <property type="molecule type" value="Genomic_DNA"/>
</dbReference>
<organism evidence="1">
    <name type="scientific">Cladocopium goreaui</name>
    <dbReference type="NCBI Taxonomy" id="2562237"/>
    <lineage>
        <taxon>Eukaryota</taxon>
        <taxon>Sar</taxon>
        <taxon>Alveolata</taxon>
        <taxon>Dinophyceae</taxon>
        <taxon>Suessiales</taxon>
        <taxon>Symbiodiniaceae</taxon>
        <taxon>Cladocopium</taxon>
    </lineage>
</organism>
<sequence>MDDWTELDRIDASLVKALKPCFPTALQVATAFDDLEGARHLVEDALGNSYGVARREAIAQALFDWQATSHRRLKRMQLFGVRDRLEFGKQLDQSGLVSTMADNYESIVTGSPTLGLAALESRLAKRAKTSSTARSDEDAEELAKKKWALVLAEFITESKLPAVPTEHRLSGDRLWLETVKAWTAELSRDAPPKRQADLYTVAIEMSSELVLDNLTAPIGQRFYSFVLLLLLWGTMRCDDLQNVDPSSLELSQLGLKFVLRRTKTSGPGKPVGELHGFIAREVSLTGVDWLKLGMDLLEDDEVSFQRDFFAVSFSDDWMKSGPNFLEPEGLATMLRRLLLVLPTVVRRGGGLVEEELMERVKAFAVRVNAGITEADMKAYLHDRVEGDLAFILQVEVSNLQNRAAVAGVVAAWEASKEYASKQAELKAEARLLGVTRPVTQTDRAAMRAAYVATHGEIEETFEPSDDYLSTKIEELEAHADLRSLHWEATAVGGGGCNRVHICRVRGCGKSHPMWQHYQGMMQKGYSFGCGVSVATLHGDAGGTCFSGIDFLCNISCLSYGSCYSDVSRDINSAGSPEDLGQQDAETFDPDKLQGLRRKIASLLRSSESGRSSDNWTSEFQPDMKNYATAEMSSDQLEDHFRKDEQLGRPVMRVPVLVYVTLRFLKEQLQRHGHWVNATVSSQLLANGVRMRLRWRPREENVPADAITNGDHSLFDVKNRVEFSLDDLPLSFFRELCASRNEFMSLRETQVDVKLAEGKQSKRQKLANKTAW</sequence>